<feature type="transmembrane region" description="Helical" evidence="8">
    <location>
        <begin position="29"/>
        <end position="48"/>
    </location>
</feature>
<dbReference type="Gene3D" id="3.30.1330.60">
    <property type="entry name" value="OmpA-like domain"/>
    <property type="match status" value="1"/>
</dbReference>
<evidence type="ECO:0000256" key="4">
    <source>
        <dbReference type="ARBA" id="ARBA00022692"/>
    </source>
</evidence>
<dbReference type="InterPro" id="IPR025713">
    <property type="entry name" value="MotB-like_N_dom"/>
</dbReference>
<sequence>MSRKQSSPIIVIKRPKKGGGGHHGGAWKIAYADFVTAMMAFFLLLWLLGATTEEQRKGISDYFNVVTNSGGGSNGVLQGKVIDIAGGQRTAATPSGMTPIVLMPAPGLGRPLPQPTDDGASREEAAFAEIERNLEAAVKDSPELAGNMLVERTPDGLRIQLIDQERSPMFASGSAVIVPRMEQLLKLVAAMVARVPNTIAIGGHTDAHPLQRGDYSNWELSAERANAARRLLVANGVPESRIVRVLGLADRQPLIKDDPMAASNRRISILLMSMRAAKDAAS</sequence>
<keyword evidence="11" id="KW-1185">Reference proteome</keyword>
<evidence type="ECO:0000313" key="10">
    <source>
        <dbReference type="EMBL" id="MEK0084967.1"/>
    </source>
</evidence>
<comment type="caution">
    <text evidence="10">The sequence shown here is derived from an EMBL/GenBank/DDBJ whole genome shotgun (WGS) entry which is preliminary data.</text>
</comment>
<dbReference type="Proteomes" id="UP001375743">
    <property type="component" value="Unassembled WGS sequence"/>
</dbReference>
<dbReference type="InterPro" id="IPR050330">
    <property type="entry name" value="Bact_OuterMem_StrucFunc"/>
</dbReference>
<gene>
    <name evidence="10" type="ORF">U1T56_17575</name>
</gene>
<feature type="domain" description="OmpA-like" evidence="9">
    <location>
        <begin position="157"/>
        <end position="275"/>
    </location>
</feature>
<evidence type="ECO:0000256" key="5">
    <source>
        <dbReference type="ARBA" id="ARBA00022989"/>
    </source>
</evidence>
<organism evidence="10 11">
    <name type="scientific">Benzoatithermus flavus</name>
    <dbReference type="NCBI Taxonomy" id="3108223"/>
    <lineage>
        <taxon>Bacteria</taxon>
        <taxon>Pseudomonadati</taxon>
        <taxon>Pseudomonadota</taxon>
        <taxon>Alphaproteobacteria</taxon>
        <taxon>Geminicoccales</taxon>
        <taxon>Geminicoccaceae</taxon>
        <taxon>Benzoatithermus</taxon>
    </lineage>
</organism>
<keyword evidence="3" id="KW-1003">Cell membrane</keyword>
<dbReference type="PANTHER" id="PTHR30329:SF21">
    <property type="entry name" value="LIPOPROTEIN YIAD-RELATED"/>
    <property type="match status" value="1"/>
</dbReference>
<dbReference type="InterPro" id="IPR036737">
    <property type="entry name" value="OmpA-like_sf"/>
</dbReference>
<evidence type="ECO:0000256" key="8">
    <source>
        <dbReference type="SAM" id="Phobius"/>
    </source>
</evidence>
<dbReference type="RefSeq" id="WP_418160815.1">
    <property type="nucleotide sequence ID" value="NZ_JBBLZC010000020.1"/>
</dbReference>
<reference evidence="10 11" key="1">
    <citation type="submission" date="2024-01" db="EMBL/GenBank/DDBJ databases">
        <title>Multi-omics insights into the function and evolution of sodium benzoate biodegradation pathways in Benzoatithermus flavus gen. nov., sp. nov. from hot spring.</title>
        <authorList>
            <person name="Hu C.-J."/>
            <person name="Li W.-J."/>
        </authorList>
    </citation>
    <scope>NUCLEOTIDE SEQUENCE [LARGE SCALE GENOMIC DNA]</scope>
    <source>
        <strain evidence="10 11">SYSU G07066</strain>
    </source>
</reference>
<keyword evidence="10" id="KW-0966">Cell projection</keyword>
<dbReference type="SUPFAM" id="SSF103088">
    <property type="entry name" value="OmpA-like"/>
    <property type="match status" value="1"/>
</dbReference>
<keyword evidence="10" id="KW-0282">Flagellum</keyword>
<proteinExistence type="inferred from homology"/>
<accession>A0ABU8XUT7</accession>
<evidence type="ECO:0000256" key="1">
    <source>
        <dbReference type="ARBA" id="ARBA00004162"/>
    </source>
</evidence>
<dbReference type="PROSITE" id="PS51123">
    <property type="entry name" value="OMPA_2"/>
    <property type="match status" value="1"/>
</dbReference>
<dbReference type="Pfam" id="PF13677">
    <property type="entry name" value="MotB_plug"/>
    <property type="match status" value="1"/>
</dbReference>
<evidence type="ECO:0000256" key="6">
    <source>
        <dbReference type="ARBA" id="ARBA00023136"/>
    </source>
</evidence>
<dbReference type="Pfam" id="PF00691">
    <property type="entry name" value="OmpA"/>
    <property type="match status" value="1"/>
</dbReference>
<protein>
    <submittedName>
        <fullName evidence="10">Flagellar motor protein MotB</fullName>
    </submittedName>
</protein>
<evidence type="ECO:0000256" key="3">
    <source>
        <dbReference type="ARBA" id="ARBA00022475"/>
    </source>
</evidence>
<keyword evidence="10" id="KW-0969">Cilium</keyword>
<dbReference type="PANTHER" id="PTHR30329">
    <property type="entry name" value="STATOR ELEMENT OF FLAGELLAR MOTOR COMPLEX"/>
    <property type="match status" value="1"/>
</dbReference>
<keyword evidence="4 8" id="KW-0812">Transmembrane</keyword>
<name>A0ABU8XUT7_9PROT</name>
<comment type="similarity">
    <text evidence="2">Belongs to the MotB family.</text>
</comment>
<evidence type="ECO:0000259" key="9">
    <source>
        <dbReference type="PROSITE" id="PS51123"/>
    </source>
</evidence>
<keyword evidence="5 8" id="KW-1133">Transmembrane helix</keyword>
<evidence type="ECO:0000256" key="2">
    <source>
        <dbReference type="ARBA" id="ARBA00008914"/>
    </source>
</evidence>
<evidence type="ECO:0000256" key="7">
    <source>
        <dbReference type="PROSITE-ProRule" id="PRU00473"/>
    </source>
</evidence>
<keyword evidence="6 7" id="KW-0472">Membrane</keyword>
<dbReference type="CDD" id="cd07185">
    <property type="entry name" value="OmpA_C-like"/>
    <property type="match status" value="1"/>
</dbReference>
<dbReference type="InterPro" id="IPR006665">
    <property type="entry name" value="OmpA-like"/>
</dbReference>
<comment type="subcellular location">
    <subcellularLocation>
        <location evidence="1">Cell membrane</location>
        <topology evidence="1">Single-pass membrane protein</topology>
    </subcellularLocation>
</comment>
<evidence type="ECO:0000313" key="11">
    <source>
        <dbReference type="Proteomes" id="UP001375743"/>
    </source>
</evidence>
<dbReference type="EMBL" id="JBBLZC010000020">
    <property type="protein sequence ID" value="MEK0084967.1"/>
    <property type="molecule type" value="Genomic_DNA"/>
</dbReference>